<dbReference type="RefSeq" id="WP_319955664.1">
    <property type="nucleotide sequence ID" value="NZ_JAXAVX010000015.1"/>
</dbReference>
<name>A0ABU4VRT9_9ACTN</name>
<accession>A0ABU4VRT9</accession>
<feature type="compositionally biased region" description="Basic and acidic residues" evidence="1">
    <location>
        <begin position="58"/>
        <end position="72"/>
    </location>
</feature>
<organism evidence="2 3">
    <name type="scientific">Patulibacter brassicae</name>
    <dbReference type="NCBI Taxonomy" id="1705717"/>
    <lineage>
        <taxon>Bacteria</taxon>
        <taxon>Bacillati</taxon>
        <taxon>Actinomycetota</taxon>
        <taxon>Thermoleophilia</taxon>
        <taxon>Solirubrobacterales</taxon>
        <taxon>Patulibacteraceae</taxon>
        <taxon>Patulibacter</taxon>
    </lineage>
</organism>
<dbReference type="SUPFAM" id="SSF57938">
    <property type="entry name" value="DnaJ/Hsp40 cysteine-rich domain"/>
    <property type="match status" value="1"/>
</dbReference>
<feature type="compositionally biased region" description="Basic residues" evidence="1">
    <location>
        <begin position="1"/>
        <end position="11"/>
    </location>
</feature>
<feature type="region of interest" description="Disordered" evidence="1">
    <location>
        <begin position="1"/>
        <end position="40"/>
    </location>
</feature>
<evidence type="ECO:0000313" key="2">
    <source>
        <dbReference type="EMBL" id="MDX8153515.1"/>
    </source>
</evidence>
<protein>
    <recommendedName>
        <fullName evidence="4">Molecular chaperone DnaJ</fullName>
    </recommendedName>
</protein>
<dbReference type="InterPro" id="IPR036410">
    <property type="entry name" value="HSP_DnaJ_Cys-rich_dom_sf"/>
</dbReference>
<evidence type="ECO:0000256" key="1">
    <source>
        <dbReference type="SAM" id="MobiDB-lite"/>
    </source>
</evidence>
<dbReference type="EMBL" id="JAXAVX010000015">
    <property type="protein sequence ID" value="MDX8153515.1"/>
    <property type="molecule type" value="Genomic_DNA"/>
</dbReference>
<proteinExistence type="predicted"/>
<comment type="caution">
    <text evidence="2">The sequence shown here is derived from an EMBL/GenBank/DDBJ whole genome shotgun (WGS) entry which is preliminary data.</text>
</comment>
<reference evidence="2 3" key="1">
    <citation type="submission" date="2023-11" db="EMBL/GenBank/DDBJ databases">
        <authorList>
            <person name="Xu M."/>
            <person name="Jiang T."/>
        </authorList>
    </citation>
    <scope>NUCLEOTIDE SEQUENCE [LARGE SCALE GENOMIC DNA]</scope>
    <source>
        <strain evidence="2 3">SD</strain>
    </source>
</reference>
<feature type="region of interest" description="Disordered" evidence="1">
    <location>
        <begin position="52"/>
        <end position="72"/>
    </location>
</feature>
<gene>
    <name evidence="2" type="ORF">SK069_18090</name>
</gene>
<keyword evidence="3" id="KW-1185">Reference proteome</keyword>
<dbReference type="Gene3D" id="2.10.230.10">
    <property type="entry name" value="Heat shock protein DnaJ, cysteine-rich domain"/>
    <property type="match status" value="1"/>
</dbReference>
<evidence type="ECO:0008006" key="4">
    <source>
        <dbReference type="Google" id="ProtNLM"/>
    </source>
</evidence>
<evidence type="ECO:0000313" key="3">
    <source>
        <dbReference type="Proteomes" id="UP001277761"/>
    </source>
</evidence>
<sequence>MAGQGTRRRTASKAPAQEEQAGPRTCGPCRGTGKLLSGAGGTQHAVVCPWCEGTGTEIPDHDAQANPAERPD</sequence>
<dbReference type="Proteomes" id="UP001277761">
    <property type="component" value="Unassembled WGS sequence"/>
</dbReference>